<proteinExistence type="predicted"/>
<evidence type="ECO:0000313" key="3">
    <source>
        <dbReference type="Proteomes" id="UP000622552"/>
    </source>
</evidence>
<protein>
    <recommendedName>
        <fullName evidence="4">Cell wall protein</fullName>
    </recommendedName>
</protein>
<evidence type="ECO:0000256" key="1">
    <source>
        <dbReference type="SAM" id="SignalP"/>
    </source>
</evidence>
<dbReference type="RefSeq" id="WP_197002802.1">
    <property type="nucleotide sequence ID" value="NZ_BONS01000002.1"/>
</dbReference>
<feature type="signal peptide" evidence="1">
    <location>
        <begin position="1"/>
        <end position="36"/>
    </location>
</feature>
<keyword evidence="1" id="KW-0732">Signal</keyword>
<evidence type="ECO:0008006" key="4">
    <source>
        <dbReference type="Google" id="ProtNLM"/>
    </source>
</evidence>
<dbReference type="PROSITE" id="PS51318">
    <property type="entry name" value="TAT"/>
    <property type="match status" value="1"/>
</dbReference>
<organism evidence="2 3">
    <name type="scientific">Longispora fulva</name>
    <dbReference type="NCBI Taxonomy" id="619741"/>
    <lineage>
        <taxon>Bacteria</taxon>
        <taxon>Bacillati</taxon>
        <taxon>Actinomycetota</taxon>
        <taxon>Actinomycetes</taxon>
        <taxon>Micromonosporales</taxon>
        <taxon>Micromonosporaceae</taxon>
        <taxon>Longispora</taxon>
    </lineage>
</organism>
<gene>
    <name evidence="2" type="ORF">IW245_001927</name>
</gene>
<feature type="chain" id="PRO_5035273433" description="Cell wall protein" evidence="1">
    <location>
        <begin position="37"/>
        <end position="198"/>
    </location>
</feature>
<dbReference type="EMBL" id="JADOUF010000001">
    <property type="protein sequence ID" value="MBG6135733.1"/>
    <property type="molecule type" value="Genomic_DNA"/>
</dbReference>
<accession>A0A8J7GPT2</accession>
<comment type="caution">
    <text evidence="2">The sequence shown here is derived from an EMBL/GenBank/DDBJ whole genome shotgun (WGS) entry which is preliminary data.</text>
</comment>
<sequence length="198" mass="20322">MDLSRRRVLSAAALGGAAALVGATALGSLAPEAAFAAPSALDPDAPDPNFAEGRVTGVADTMLLVTGSDGTLWRIRVTSASSIWKLRPATLDQVSVGDGLYARGVRLPDGTLAADSVWVNIVNLQVHIAAITRNTVHMDHKGSRIVGHVVPGTSVAAYNGTPAVADLSLLKVGAHIQVLGAWIPDTNEIEIATVHAAA</sequence>
<name>A0A8J7GPT2_9ACTN</name>
<keyword evidence="3" id="KW-1185">Reference proteome</keyword>
<evidence type="ECO:0000313" key="2">
    <source>
        <dbReference type="EMBL" id="MBG6135733.1"/>
    </source>
</evidence>
<dbReference type="AlphaFoldDB" id="A0A8J7GPT2"/>
<dbReference type="InterPro" id="IPR006311">
    <property type="entry name" value="TAT_signal"/>
</dbReference>
<dbReference type="Proteomes" id="UP000622552">
    <property type="component" value="Unassembled WGS sequence"/>
</dbReference>
<reference evidence="2" key="1">
    <citation type="submission" date="2020-11" db="EMBL/GenBank/DDBJ databases">
        <title>Sequencing the genomes of 1000 actinobacteria strains.</title>
        <authorList>
            <person name="Klenk H.-P."/>
        </authorList>
    </citation>
    <scope>NUCLEOTIDE SEQUENCE</scope>
    <source>
        <strain evidence="2">DSM 45356</strain>
    </source>
</reference>